<feature type="domain" description="Peptidase S1" evidence="10">
    <location>
        <begin position="126"/>
        <end position="359"/>
    </location>
</feature>
<reference evidence="11" key="1">
    <citation type="submission" date="2025-08" db="UniProtKB">
        <authorList>
            <consortium name="Ensembl"/>
        </authorList>
    </citation>
    <scope>IDENTIFICATION</scope>
</reference>
<dbReference type="PROSITE" id="PS00135">
    <property type="entry name" value="TRYPSIN_SER"/>
    <property type="match status" value="1"/>
</dbReference>
<evidence type="ECO:0000256" key="7">
    <source>
        <dbReference type="RuleBase" id="RU363034"/>
    </source>
</evidence>
<dbReference type="InterPro" id="IPR009003">
    <property type="entry name" value="Peptidase_S1_PA"/>
</dbReference>
<dbReference type="InterPro" id="IPR033116">
    <property type="entry name" value="TRYPSIN_SER"/>
</dbReference>
<dbReference type="InterPro" id="IPR043504">
    <property type="entry name" value="Peptidase_S1_PA_chymotrypsin"/>
</dbReference>
<dbReference type="AlphaFoldDB" id="A0A8C9DFP3"/>
<evidence type="ECO:0000313" key="12">
    <source>
        <dbReference type="Proteomes" id="UP000694414"/>
    </source>
</evidence>
<keyword evidence="12" id="KW-1185">Reference proteome</keyword>
<feature type="chain" id="PRO_5034186057" description="Peptidase S1 domain-containing protein" evidence="9">
    <location>
        <begin position="26"/>
        <end position="386"/>
    </location>
</feature>
<dbReference type="PANTHER" id="PTHR24253:SF159">
    <property type="entry name" value="SERINE PROTEASE 42"/>
    <property type="match status" value="1"/>
</dbReference>
<keyword evidence="2 9" id="KW-0732">Signal</keyword>
<dbReference type="Gene3D" id="2.40.10.10">
    <property type="entry name" value="Trypsin-like serine proteases"/>
    <property type="match status" value="1"/>
</dbReference>
<evidence type="ECO:0000256" key="4">
    <source>
        <dbReference type="ARBA" id="ARBA00022825"/>
    </source>
</evidence>
<proteinExistence type="predicted"/>
<dbReference type="PANTHER" id="PTHR24253">
    <property type="entry name" value="TRANSMEMBRANE PROTEASE SERINE"/>
    <property type="match status" value="1"/>
</dbReference>
<dbReference type="Pfam" id="PF00089">
    <property type="entry name" value="Trypsin"/>
    <property type="match status" value="1"/>
</dbReference>
<dbReference type="SMART" id="SM00020">
    <property type="entry name" value="Tryp_SPc"/>
    <property type="match status" value="1"/>
</dbReference>
<evidence type="ECO:0000313" key="11">
    <source>
        <dbReference type="Ensembl" id="ENSPSMP00000006210.1"/>
    </source>
</evidence>
<dbReference type="Ensembl" id="ENSPSMT00000007350.1">
    <property type="protein sequence ID" value="ENSPSMP00000006210.1"/>
    <property type="gene ID" value="ENSPSMG00000004689.1"/>
</dbReference>
<dbReference type="GeneTree" id="ENSGT00940000162829"/>
<keyword evidence="5" id="KW-1015">Disulfide bond</keyword>
<keyword evidence="1 7" id="KW-0645">Protease</keyword>
<dbReference type="GO" id="GO:0005737">
    <property type="term" value="C:cytoplasm"/>
    <property type="evidence" value="ECO:0007669"/>
    <property type="project" value="Ensembl"/>
</dbReference>
<sequence length="386" mass="41197">MAFPGDGALGLLAWLLLLRPGLGQAQAGAAGARGGPAAALSLSRLPSGGGGQDLGASRRRPPPVEAPGSPAAPQSRGSTVSPNLVAFTPGVSDSYDDADAVAIPRTKSSAWVRTSTSACGQRAMRIVGGSPAPERKWPWQVSLQTSDKHICGGSLITNRWVMTAAHCIHGHLEYTVKMGDTNVKHHSTSAVVVPVEDIVIHQYYNSFTLQNDIALALLAFPVKYSTHIQPVCLPEKTFMVKTDTECWVTGWGKLNQKELPVELQEAELTIIRHENCSEIIRVKKGRVGQLVKEGMVCGYNAQGKDACQGDSGGPLVCELNDAWIQVGIVSWGIGCSSKGIPAVYTEVSFYKDWVNSRLSQASCPDSEGFLVLFLCLVLPLDILVTP</sequence>
<accession>A0A8C9DFP3</accession>
<dbReference type="InterPro" id="IPR001254">
    <property type="entry name" value="Trypsin_dom"/>
</dbReference>
<protein>
    <recommendedName>
        <fullName evidence="10">Peptidase S1 domain-containing protein</fullName>
    </recommendedName>
</protein>
<feature type="signal peptide" evidence="9">
    <location>
        <begin position="1"/>
        <end position="25"/>
    </location>
</feature>
<dbReference type="SUPFAM" id="SSF50494">
    <property type="entry name" value="Trypsin-like serine proteases"/>
    <property type="match status" value="1"/>
</dbReference>
<evidence type="ECO:0000256" key="2">
    <source>
        <dbReference type="ARBA" id="ARBA00022729"/>
    </source>
</evidence>
<evidence type="ECO:0000256" key="6">
    <source>
        <dbReference type="ARBA" id="ARBA00023180"/>
    </source>
</evidence>
<keyword evidence="3 7" id="KW-0378">Hydrolase</keyword>
<evidence type="ECO:0000256" key="8">
    <source>
        <dbReference type="SAM" id="MobiDB-lite"/>
    </source>
</evidence>
<keyword evidence="6" id="KW-0325">Glycoprotein</keyword>
<dbReference type="CDD" id="cd00190">
    <property type="entry name" value="Tryp_SPc"/>
    <property type="match status" value="1"/>
</dbReference>
<evidence type="ECO:0000259" key="10">
    <source>
        <dbReference type="PROSITE" id="PS50240"/>
    </source>
</evidence>
<dbReference type="InterPro" id="IPR018114">
    <property type="entry name" value="TRYPSIN_HIS"/>
</dbReference>
<keyword evidence="4 7" id="KW-0720">Serine protease</keyword>
<dbReference type="GO" id="GO:0006508">
    <property type="term" value="P:proteolysis"/>
    <property type="evidence" value="ECO:0007669"/>
    <property type="project" value="UniProtKB-KW"/>
</dbReference>
<organism evidence="11 12">
    <name type="scientific">Prolemur simus</name>
    <name type="common">Greater bamboo lemur</name>
    <name type="synonym">Hapalemur simus</name>
    <dbReference type="NCBI Taxonomy" id="1328070"/>
    <lineage>
        <taxon>Eukaryota</taxon>
        <taxon>Metazoa</taxon>
        <taxon>Chordata</taxon>
        <taxon>Craniata</taxon>
        <taxon>Vertebrata</taxon>
        <taxon>Euteleostomi</taxon>
        <taxon>Mammalia</taxon>
        <taxon>Eutheria</taxon>
        <taxon>Euarchontoglires</taxon>
        <taxon>Primates</taxon>
        <taxon>Strepsirrhini</taxon>
        <taxon>Lemuriformes</taxon>
        <taxon>Lemuridae</taxon>
        <taxon>Prolemur</taxon>
    </lineage>
</organism>
<name>A0A8C9DFP3_PROSS</name>
<evidence type="ECO:0000256" key="3">
    <source>
        <dbReference type="ARBA" id="ARBA00022801"/>
    </source>
</evidence>
<evidence type="ECO:0000256" key="9">
    <source>
        <dbReference type="SAM" id="SignalP"/>
    </source>
</evidence>
<dbReference type="FunFam" id="2.40.10.10:FF:000006">
    <property type="entry name" value="Serine proteinase stubble"/>
    <property type="match status" value="1"/>
</dbReference>
<evidence type="ECO:0000256" key="1">
    <source>
        <dbReference type="ARBA" id="ARBA00022670"/>
    </source>
</evidence>
<dbReference type="PROSITE" id="PS50240">
    <property type="entry name" value="TRYPSIN_DOM"/>
    <property type="match status" value="1"/>
</dbReference>
<dbReference type="PROSITE" id="PS00134">
    <property type="entry name" value="TRYPSIN_HIS"/>
    <property type="match status" value="1"/>
</dbReference>
<dbReference type="InterPro" id="IPR001314">
    <property type="entry name" value="Peptidase_S1A"/>
</dbReference>
<feature type="region of interest" description="Disordered" evidence="8">
    <location>
        <begin position="41"/>
        <end position="83"/>
    </location>
</feature>
<dbReference type="Proteomes" id="UP000694414">
    <property type="component" value="Unplaced"/>
</dbReference>
<evidence type="ECO:0000256" key="5">
    <source>
        <dbReference type="ARBA" id="ARBA00023157"/>
    </source>
</evidence>
<dbReference type="GO" id="GO:0004252">
    <property type="term" value="F:serine-type endopeptidase activity"/>
    <property type="evidence" value="ECO:0007669"/>
    <property type="project" value="InterPro"/>
</dbReference>
<dbReference type="PRINTS" id="PR00722">
    <property type="entry name" value="CHYMOTRYPSIN"/>
</dbReference>
<reference evidence="11" key="2">
    <citation type="submission" date="2025-09" db="UniProtKB">
        <authorList>
            <consortium name="Ensembl"/>
        </authorList>
    </citation>
    <scope>IDENTIFICATION</scope>
</reference>